<accession>A0A5E5P9X8</accession>
<evidence type="ECO:0000313" key="2">
    <source>
        <dbReference type="Proteomes" id="UP000364291"/>
    </source>
</evidence>
<protein>
    <submittedName>
        <fullName evidence="1">Uncharacterized protein</fullName>
    </submittedName>
</protein>
<evidence type="ECO:0000313" key="1">
    <source>
        <dbReference type="EMBL" id="VVG73347.1"/>
    </source>
</evidence>
<proteinExistence type="predicted"/>
<dbReference type="Proteomes" id="UP000364291">
    <property type="component" value="Unassembled WGS sequence"/>
</dbReference>
<gene>
    <name evidence="1" type="ORF">PAP18089_04352</name>
</gene>
<organism evidence="1 2">
    <name type="scientific">Pandoraea apista</name>
    <dbReference type="NCBI Taxonomy" id="93218"/>
    <lineage>
        <taxon>Bacteria</taxon>
        <taxon>Pseudomonadati</taxon>
        <taxon>Pseudomonadota</taxon>
        <taxon>Betaproteobacteria</taxon>
        <taxon>Burkholderiales</taxon>
        <taxon>Burkholderiaceae</taxon>
        <taxon>Pandoraea</taxon>
    </lineage>
</organism>
<reference evidence="1 2" key="1">
    <citation type="submission" date="2019-08" db="EMBL/GenBank/DDBJ databases">
        <authorList>
            <person name="Peeters C."/>
        </authorList>
    </citation>
    <scope>NUCLEOTIDE SEQUENCE [LARGE SCALE GENOMIC DNA]</scope>
    <source>
        <strain evidence="1 2">LMG 18089</strain>
    </source>
</reference>
<dbReference type="EMBL" id="CABPSX010000010">
    <property type="protein sequence ID" value="VVG73347.1"/>
    <property type="molecule type" value="Genomic_DNA"/>
</dbReference>
<dbReference type="RefSeq" id="WP_150728777.1">
    <property type="nucleotide sequence ID" value="NZ_CABPSX010000010.1"/>
</dbReference>
<name>A0A5E5P9X8_9BURK</name>
<dbReference type="AlphaFoldDB" id="A0A5E5P9X8"/>
<sequence length="137" mass="15940">MNYAEQKKLTAAANKLLRGSGKKKTKSKKYPGTNLPFKLFAQHQGYFPPGQSPTCIELKCWEDMVHKNRQNGRFKYLQNKTYYKINLKRPGIYFFQNLEIVLRKEFYYKAGSNGFFSLTPDGKIHPMTEEEAQGAFQ</sequence>